<dbReference type="AlphaFoldDB" id="A0A0B1TBJ2"/>
<dbReference type="Proteomes" id="UP000053660">
    <property type="component" value="Unassembled WGS sequence"/>
</dbReference>
<evidence type="ECO:0000313" key="3">
    <source>
        <dbReference type="EMBL" id="KHJ93516.1"/>
    </source>
</evidence>
<dbReference type="Pfam" id="PF08336">
    <property type="entry name" value="P4Ha_N"/>
    <property type="match status" value="1"/>
</dbReference>
<evidence type="ECO:0000313" key="4">
    <source>
        <dbReference type="Proteomes" id="UP000053660"/>
    </source>
</evidence>
<feature type="signal peptide" evidence="1">
    <location>
        <begin position="1"/>
        <end position="24"/>
    </location>
</feature>
<protein>
    <submittedName>
        <fullName evidence="3">Prolyl 4-Hydroxylase alpha-subunit, region</fullName>
    </submittedName>
</protein>
<dbReference type="GO" id="GO:0004656">
    <property type="term" value="F:procollagen-proline 4-dioxygenase activity"/>
    <property type="evidence" value="ECO:0007669"/>
    <property type="project" value="InterPro"/>
</dbReference>
<reference evidence="3 4" key="1">
    <citation type="submission" date="2014-03" db="EMBL/GenBank/DDBJ databases">
        <title>Draft genome of the hookworm Oesophagostomum dentatum.</title>
        <authorList>
            <person name="Mitreva M."/>
        </authorList>
    </citation>
    <scope>NUCLEOTIDE SEQUENCE [LARGE SCALE GENOMIC DNA]</scope>
    <source>
        <strain evidence="3 4">OD-Hann</strain>
    </source>
</reference>
<dbReference type="GO" id="GO:0005783">
    <property type="term" value="C:endoplasmic reticulum"/>
    <property type="evidence" value="ECO:0007669"/>
    <property type="project" value="InterPro"/>
</dbReference>
<dbReference type="InterPro" id="IPR013547">
    <property type="entry name" value="P4H_N"/>
</dbReference>
<evidence type="ECO:0000259" key="2">
    <source>
        <dbReference type="Pfam" id="PF08336"/>
    </source>
</evidence>
<sequence>MAGFTDVMMRSLALLLLLFGSCTADIFTAMADMQRMLGVEKDVTSVIENYIEEEQNRLNDLKRFADEYVVRNKDAENVGPDFVTNPINAYLLIKRLTSEWKKVEDIMRNNLAEKYIKNITDNRVRSH</sequence>
<dbReference type="OrthoDB" id="5866084at2759"/>
<dbReference type="EMBL" id="KN550730">
    <property type="protein sequence ID" value="KHJ93516.1"/>
    <property type="molecule type" value="Genomic_DNA"/>
</dbReference>
<feature type="domain" description="Prolyl 4-hydroxylase N-terminal" evidence="2">
    <location>
        <begin position="30"/>
        <end position="122"/>
    </location>
</feature>
<evidence type="ECO:0000256" key="1">
    <source>
        <dbReference type="SAM" id="SignalP"/>
    </source>
</evidence>
<proteinExistence type="predicted"/>
<feature type="chain" id="PRO_5002065797" evidence="1">
    <location>
        <begin position="25"/>
        <end position="127"/>
    </location>
</feature>
<dbReference type="Gene3D" id="6.10.140.1460">
    <property type="match status" value="1"/>
</dbReference>
<organism evidence="3 4">
    <name type="scientific">Oesophagostomum dentatum</name>
    <name type="common">Nodular worm</name>
    <dbReference type="NCBI Taxonomy" id="61180"/>
    <lineage>
        <taxon>Eukaryota</taxon>
        <taxon>Metazoa</taxon>
        <taxon>Ecdysozoa</taxon>
        <taxon>Nematoda</taxon>
        <taxon>Chromadorea</taxon>
        <taxon>Rhabditida</taxon>
        <taxon>Rhabditina</taxon>
        <taxon>Rhabditomorpha</taxon>
        <taxon>Strongyloidea</taxon>
        <taxon>Strongylidae</taxon>
        <taxon>Oesophagostomum</taxon>
    </lineage>
</organism>
<feature type="non-terminal residue" evidence="3">
    <location>
        <position position="127"/>
    </location>
</feature>
<name>A0A0B1TBJ2_OESDE</name>
<gene>
    <name evidence="3" type="ORF">OESDEN_06570</name>
</gene>
<keyword evidence="1" id="KW-0732">Signal</keyword>
<keyword evidence="4" id="KW-1185">Reference proteome</keyword>
<accession>A0A0B1TBJ2</accession>